<keyword evidence="1" id="KW-0812">Transmembrane</keyword>
<gene>
    <name evidence="3" type="ORF">DFH08DRAFT_1051043</name>
</gene>
<dbReference type="InterPro" id="IPR045340">
    <property type="entry name" value="DUF6533"/>
</dbReference>
<dbReference type="Proteomes" id="UP001218218">
    <property type="component" value="Unassembled WGS sequence"/>
</dbReference>
<accession>A0AAD6Z6G1</accession>
<feature type="transmembrane region" description="Helical" evidence="1">
    <location>
        <begin position="162"/>
        <end position="182"/>
    </location>
</feature>
<evidence type="ECO:0000313" key="4">
    <source>
        <dbReference type="Proteomes" id="UP001218218"/>
    </source>
</evidence>
<evidence type="ECO:0000259" key="2">
    <source>
        <dbReference type="Pfam" id="PF20151"/>
    </source>
</evidence>
<dbReference type="Pfam" id="PF20151">
    <property type="entry name" value="DUF6533"/>
    <property type="match status" value="1"/>
</dbReference>
<feature type="transmembrane region" description="Helical" evidence="1">
    <location>
        <begin position="6"/>
        <end position="32"/>
    </location>
</feature>
<keyword evidence="1" id="KW-1133">Transmembrane helix</keyword>
<evidence type="ECO:0000256" key="1">
    <source>
        <dbReference type="SAM" id="Phobius"/>
    </source>
</evidence>
<protein>
    <recommendedName>
        <fullName evidence="2">DUF6533 domain-containing protein</fullName>
    </recommendedName>
</protein>
<feature type="transmembrane region" description="Helical" evidence="1">
    <location>
        <begin position="44"/>
        <end position="68"/>
    </location>
</feature>
<dbReference type="EMBL" id="JARIHO010000085">
    <property type="protein sequence ID" value="KAJ7308628.1"/>
    <property type="molecule type" value="Genomic_DNA"/>
</dbReference>
<reference evidence="3" key="1">
    <citation type="submission" date="2023-03" db="EMBL/GenBank/DDBJ databases">
        <title>Massive genome expansion in bonnet fungi (Mycena s.s.) driven by repeated elements and novel gene families across ecological guilds.</title>
        <authorList>
            <consortium name="Lawrence Berkeley National Laboratory"/>
            <person name="Harder C.B."/>
            <person name="Miyauchi S."/>
            <person name="Viragh M."/>
            <person name="Kuo A."/>
            <person name="Thoen E."/>
            <person name="Andreopoulos B."/>
            <person name="Lu D."/>
            <person name="Skrede I."/>
            <person name="Drula E."/>
            <person name="Henrissat B."/>
            <person name="Morin E."/>
            <person name="Kohler A."/>
            <person name="Barry K."/>
            <person name="LaButti K."/>
            <person name="Morin E."/>
            <person name="Salamov A."/>
            <person name="Lipzen A."/>
            <person name="Mereny Z."/>
            <person name="Hegedus B."/>
            <person name="Baldrian P."/>
            <person name="Stursova M."/>
            <person name="Weitz H."/>
            <person name="Taylor A."/>
            <person name="Grigoriev I.V."/>
            <person name="Nagy L.G."/>
            <person name="Martin F."/>
            <person name="Kauserud H."/>
        </authorList>
    </citation>
    <scope>NUCLEOTIDE SEQUENCE</scope>
    <source>
        <strain evidence="3">CBHHK002</strain>
    </source>
</reference>
<feature type="domain" description="DUF6533" evidence="2">
    <location>
        <begin position="21"/>
        <end position="66"/>
    </location>
</feature>
<keyword evidence="1" id="KW-0472">Membrane</keyword>
<evidence type="ECO:0000313" key="3">
    <source>
        <dbReference type="EMBL" id="KAJ7308628.1"/>
    </source>
</evidence>
<feature type="transmembrane region" description="Helical" evidence="1">
    <location>
        <begin position="118"/>
        <end position="142"/>
    </location>
</feature>
<sequence>MDAGLLQSIVVALENVLTTRYLSAAGYVVLLYDHLLTLDDEVKYIWSAPTTIAKILFLTLRYMVPLFLTGETITRSGLVVIPMSDATYAGWISITISNFLVLLRIWTTLPRGHRLITWSLVFFIFMQLGSFAVTTWVISNMIPVLFFDPVAGFCSFSAKPNVAGLWIPGLIFEVVVFVTICWNALDRPRALGTDSETHITRLLFRDGVIYFIILFVLRVANTVLALVAHVSLIFVAVYFIWAGTTITTNRLIINSRRAVAETEQRREVLLMAEAEAHESVADDLQLDQSVNDLQSIDQQARSRNASYVRWSKGGSFWAT</sequence>
<feature type="transmembrane region" description="Helical" evidence="1">
    <location>
        <begin position="226"/>
        <end position="247"/>
    </location>
</feature>
<feature type="transmembrane region" description="Helical" evidence="1">
    <location>
        <begin position="88"/>
        <end position="106"/>
    </location>
</feature>
<organism evidence="3 4">
    <name type="scientific">Mycena albidolilacea</name>
    <dbReference type="NCBI Taxonomy" id="1033008"/>
    <lineage>
        <taxon>Eukaryota</taxon>
        <taxon>Fungi</taxon>
        <taxon>Dikarya</taxon>
        <taxon>Basidiomycota</taxon>
        <taxon>Agaricomycotina</taxon>
        <taxon>Agaricomycetes</taxon>
        <taxon>Agaricomycetidae</taxon>
        <taxon>Agaricales</taxon>
        <taxon>Marasmiineae</taxon>
        <taxon>Mycenaceae</taxon>
        <taxon>Mycena</taxon>
    </lineage>
</organism>
<feature type="transmembrane region" description="Helical" evidence="1">
    <location>
        <begin position="202"/>
        <end position="220"/>
    </location>
</feature>
<comment type="caution">
    <text evidence="3">The sequence shown here is derived from an EMBL/GenBank/DDBJ whole genome shotgun (WGS) entry which is preliminary data.</text>
</comment>
<dbReference type="AlphaFoldDB" id="A0AAD6Z6G1"/>
<name>A0AAD6Z6G1_9AGAR</name>
<keyword evidence="4" id="KW-1185">Reference proteome</keyword>
<proteinExistence type="predicted"/>